<keyword evidence="2" id="KW-1185">Reference proteome</keyword>
<organism evidence="1 2">
    <name type="scientific">Sphingomonas aurantiaca</name>
    <dbReference type="NCBI Taxonomy" id="185949"/>
    <lineage>
        <taxon>Bacteria</taxon>
        <taxon>Pseudomonadati</taxon>
        <taxon>Pseudomonadota</taxon>
        <taxon>Alphaproteobacteria</taxon>
        <taxon>Sphingomonadales</taxon>
        <taxon>Sphingomonadaceae</taxon>
        <taxon>Sphingomonas</taxon>
    </lineage>
</organism>
<dbReference type="Proteomes" id="UP000244189">
    <property type="component" value="Unassembled WGS sequence"/>
</dbReference>
<protein>
    <submittedName>
        <fullName evidence="1">Methyltransferase family protein</fullName>
    </submittedName>
</protein>
<comment type="caution">
    <text evidence="1">The sequence shown here is derived from an EMBL/GenBank/DDBJ whole genome shotgun (WGS) entry which is preliminary data.</text>
</comment>
<dbReference type="Gene3D" id="3.40.50.150">
    <property type="entry name" value="Vaccinia Virus protein VP39"/>
    <property type="match status" value="1"/>
</dbReference>
<dbReference type="AlphaFoldDB" id="A0A2T5GTB1"/>
<dbReference type="EMBL" id="QAOG01000001">
    <property type="protein sequence ID" value="PTQ62546.1"/>
    <property type="molecule type" value="Genomic_DNA"/>
</dbReference>
<accession>A0A2T5GTB1</accession>
<reference evidence="1 2" key="1">
    <citation type="submission" date="2018-04" db="EMBL/GenBank/DDBJ databases">
        <title>Genomic Encyclopedia of Type Strains, Phase III (KMG-III): the genomes of soil and plant-associated and newly described type strains.</title>
        <authorList>
            <person name="Whitman W."/>
        </authorList>
    </citation>
    <scope>NUCLEOTIDE SEQUENCE [LARGE SCALE GENOMIC DNA]</scope>
    <source>
        <strain evidence="1 2">MA101b</strain>
    </source>
</reference>
<dbReference type="RefSeq" id="WP_165391686.1">
    <property type="nucleotide sequence ID" value="NZ_JAPZPS010000005.1"/>
</dbReference>
<dbReference type="InterPro" id="IPR029063">
    <property type="entry name" value="SAM-dependent_MTases_sf"/>
</dbReference>
<dbReference type="SUPFAM" id="SSF53335">
    <property type="entry name" value="S-adenosyl-L-methionine-dependent methyltransferases"/>
    <property type="match status" value="1"/>
</dbReference>
<dbReference type="GO" id="GO:0008168">
    <property type="term" value="F:methyltransferase activity"/>
    <property type="evidence" value="ECO:0007669"/>
    <property type="project" value="UniProtKB-KW"/>
</dbReference>
<name>A0A2T5GTB1_9SPHN</name>
<evidence type="ECO:0000313" key="2">
    <source>
        <dbReference type="Proteomes" id="UP000244189"/>
    </source>
</evidence>
<keyword evidence="1" id="KW-0489">Methyltransferase</keyword>
<sequence length="446" mass="48982">MQTTPSLSSSAEALEIDAGPFDFWPPRTSRIQGLGGTEPSEDPAYVFHTRYIALDSATVRCSLVFTGLTATLGSMVVRVNALPLDGSRPAETIKTWPIAVREIVAAGGTMRLTFDAVDGMQYAVLGHLYSDTDAAAQSFRVVLETAAHQPHFEKQVEAARKSIFGQRVFRRASRLLAPGKATLADPVSQTCTASQFNEPAYDLWLDRLKLAKHRHRKQWEFVYILQTLERYGMLKPGARGLGFGVGIEPLPAAMAAMGCSVVATDLASDDARSRDWTLTNQHSDGLDQLRYPQICADDVFDRNVAFRVADMNAIPADLRGFDFTWSSCAYEHLGSIEAGLDFVRNAVQCLNPGGLAVHTTELNLTSNDATIDSGGTVLFRRRDFERLAVDLVSRGHFVAQIKYDLGDTQQDAYVDVPPYSADNHLKLALGQYVTTSFGIIVRRGDR</sequence>
<proteinExistence type="predicted"/>
<evidence type="ECO:0000313" key="1">
    <source>
        <dbReference type="EMBL" id="PTQ62546.1"/>
    </source>
</evidence>
<keyword evidence="1" id="KW-0808">Transferase</keyword>
<dbReference type="GO" id="GO:0032259">
    <property type="term" value="P:methylation"/>
    <property type="evidence" value="ECO:0007669"/>
    <property type="project" value="UniProtKB-KW"/>
</dbReference>
<gene>
    <name evidence="1" type="ORF">C8J26_0827</name>
</gene>
<dbReference type="CDD" id="cd02440">
    <property type="entry name" value="AdoMet_MTases"/>
    <property type="match status" value="1"/>
</dbReference>